<proteinExistence type="predicted"/>
<feature type="compositionally biased region" description="Polar residues" evidence="2">
    <location>
        <begin position="1"/>
        <end position="12"/>
    </location>
</feature>
<comment type="caution">
    <text evidence="4">The sequence shown here is derived from an EMBL/GenBank/DDBJ whole genome shotgun (WGS) entry which is preliminary data.</text>
</comment>
<dbReference type="GO" id="GO:0008194">
    <property type="term" value="F:UDP-glycosyltransferase activity"/>
    <property type="evidence" value="ECO:0007669"/>
    <property type="project" value="InterPro"/>
</dbReference>
<dbReference type="CDD" id="cd03784">
    <property type="entry name" value="GT1_Gtf-like"/>
    <property type="match status" value="1"/>
</dbReference>
<dbReference type="PANTHER" id="PTHR21015">
    <property type="entry name" value="UDP-N-ACETYLGLUCOSAMINE--N-ACETYLMURAMYL-(PENTAPEPTIDE) PYROPHOSPHORYL-UNDECAPRENOL N-ACETYLGLUCOSAMINE TRANSFERASE 1"/>
    <property type="match status" value="1"/>
</dbReference>
<dbReference type="EMBL" id="SRPW01002952">
    <property type="protein sequence ID" value="KAG5989301.1"/>
    <property type="molecule type" value="Genomic_DNA"/>
</dbReference>
<dbReference type="Pfam" id="PF06722">
    <property type="entry name" value="EryCIII-like_C"/>
    <property type="match status" value="1"/>
</dbReference>
<dbReference type="InterPro" id="IPR010610">
    <property type="entry name" value="EryCIII-like_C"/>
</dbReference>
<dbReference type="GO" id="GO:0016758">
    <property type="term" value="F:hexosyltransferase activity"/>
    <property type="evidence" value="ECO:0007669"/>
    <property type="project" value="UniProtKB-ARBA"/>
</dbReference>
<feature type="domain" description="Erythromycin biosynthesis protein CIII-like C-terminal" evidence="3">
    <location>
        <begin position="335"/>
        <end position="440"/>
    </location>
</feature>
<dbReference type="OrthoDB" id="5835829at2759"/>
<name>A0A9P7SUN2_9HYPO</name>
<reference evidence="4" key="1">
    <citation type="journal article" date="2020" name="bioRxiv">
        <title>Whole genome comparisons of ergot fungi reveals the divergence and evolution of species within the genus Claviceps are the result of varying mechanisms driving genome evolution and host range expansion.</title>
        <authorList>
            <person name="Wyka S.A."/>
            <person name="Mondo S.J."/>
            <person name="Liu M."/>
            <person name="Dettman J."/>
            <person name="Nalam V."/>
            <person name="Broders K.D."/>
        </authorList>
    </citation>
    <scope>NUCLEOTIDE SEQUENCE</scope>
    <source>
        <strain evidence="4">CCC 602</strain>
    </source>
</reference>
<dbReference type="AlphaFoldDB" id="A0A9P7SUN2"/>
<dbReference type="Proteomes" id="UP000748025">
    <property type="component" value="Unassembled WGS sequence"/>
</dbReference>
<evidence type="ECO:0000259" key="3">
    <source>
        <dbReference type="Pfam" id="PF06722"/>
    </source>
</evidence>
<gene>
    <name evidence="4" type="ORF">E4U43_004528</name>
</gene>
<dbReference type="PANTHER" id="PTHR21015:SF22">
    <property type="entry name" value="GLYCOSYLTRANSFERASE"/>
    <property type="match status" value="1"/>
</dbReference>
<dbReference type="Gene3D" id="3.40.50.2000">
    <property type="entry name" value="Glycogen Phosphorylase B"/>
    <property type="match status" value="2"/>
</dbReference>
<sequence>MDASISSLQGNGAENKPKPKPLIVTCTSPITGHTLPMINISGYLVDRGYNVVFLGGSEFKDRIEQVGATFICIPPFDLEKHKEDRKHLKTWPEQAAYASLGFCVRPMPERKKALYEALEQIKEAQPDVEIVLLTETFFLGDHAMGRGAELPRGFTRRPRVLSCHLLPYLIDSRDMAPLGFGVVPDGTEECRRLCASHWESLRTGPYGEVMVLHAKMLRDLGAVDVEEKQMPLAVGCTSGDITLQMCPPSLEYDISDRHPKVRFSGYVQTRGLKKDFQYPSFWPEVTRGDRRIVVVTQGTVATEYKDLIIPTLQALAPRSDILLVAILGRRGASLPAEVAVPPNAHVIDYLPYEAILPHADLCISNAGYGGFLQCIMSGVPMVLAGETEDKPEVAARGEYAGVAINLRTARPTRDQIVQSVDEMLRDDRYKKRVMQVKQENEDMKAMDVIENAILELAEAV</sequence>
<dbReference type="SUPFAM" id="SSF53756">
    <property type="entry name" value="UDP-Glycosyltransferase/glycogen phosphorylase"/>
    <property type="match status" value="1"/>
</dbReference>
<organism evidence="4 5">
    <name type="scientific">Claviceps pusilla</name>
    <dbReference type="NCBI Taxonomy" id="123648"/>
    <lineage>
        <taxon>Eukaryota</taxon>
        <taxon>Fungi</taxon>
        <taxon>Dikarya</taxon>
        <taxon>Ascomycota</taxon>
        <taxon>Pezizomycotina</taxon>
        <taxon>Sordariomycetes</taxon>
        <taxon>Hypocreomycetidae</taxon>
        <taxon>Hypocreales</taxon>
        <taxon>Clavicipitaceae</taxon>
        <taxon>Claviceps</taxon>
    </lineage>
</organism>
<keyword evidence="1" id="KW-0808">Transferase</keyword>
<accession>A0A9P7SUN2</accession>
<protein>
    <recommendedName>
        <fullName evidence="3">Erythromycin biosynthesis protein CIII-like C-terminal domain-containing protein</fullName>
    </recommendedName>
</protein>
<evidence type="ECO:0000256" key="2">
    <source>
        <dbReference type="SAM" id="MobiDB-lite"/>
    </source>
</evidence>
<evidence type="ECO:0000313" key="4">
    <source>
        <dbReference type="EMBL" id="KAG5989301.1"/>
    </source>
</evidence>
<dbReference type="InterPro" id="IPR002213">
    <property type="entry name" value="UDP_glucos_trans"/>
</dbReference>
<evidence type="ECO:0000313" key="5">
    <source>
        <dbReference type="Proteomes" id="UP000748025"/>
    </source>
</evidence>
<evidence type="ECO:0000256" key="1">
    <source>
        <dbReference type="ARBA" id="ARBA00022679"/>
    </source>
</evidence>
<feature type="region of interest" description="Disordered" evidence="2">
    <location>
        <begin position="1"/>
        <end position="20"/>
    </location>
</feature>
<keyword evidence="5" id="KW-1185">Reference proteome</keyword>